<proteinExistence type="predicted"/>
<keyword evidence="4" id="KW-1185">Reference proteome</keyword>
<dbReference type="SUPFAM" id="SSF53850">
    <property type="entry name" value="Periplasmic binding protein-like II"/>
    <property type="match status" value="1"/>
</dbReference>
<name>A0A2P4UQP8_9ACTN</name>
<dbReference type="EMBL" id="MTBP01000001">
    <property type="protein sequence ID" value="POM27375.1"/>
    <property type="molecule type" value="Genomic_DNA"/>
</dbReference>
<keyword evidence="1" id="KW-0732">Signal</keyword>
<feature type="domain" description="ABC-type glycine betaine transport system substrate-binding" evidence="2">
    <location>
        <begin position="51"/>
        <end position="320"/>
    </location>
</feature>
<feature type="signal peptide" evidence="1">
    <location>
        <begin position="1"/>
        <end position="29"/>
    </location>
</feature>
<dbReference type="RefSeq" id="WP_103562201.1">
    <property type="nucleotide sequence ID" value="NZ_MTBP01000001.1"/>
</dbReference>
<comment type="caution">
    <text evidence="3">The sequence shown here is derived from an EMBL/GenBank/DDBJ whole genome shotgun (WGS) entry which is preliminary data.</text>
</comment>
<dbReference type="CDD" id="cd13611">
    <property type="entry name" value="PBP2_YehZ"/>
    <property type="match status" value="1"/>
</dbReference>
<evidence type="ECO:0000256" key="1">
    <source>
        <dbReference type="SAM" id="SignalP"/>
    </source>
</evidence>
<dbReference type="AlphaFoldDB" id="A0A2P4UQP8"/>
<sequence length="325" mass="35380" precursor="true">MLTGRRSRTALAACAALTLAGCGLKPASAFIPDVEPGSIRPIPGLKDVTFRVTSKEFTEQLILGKIAVLALKAAGAKVKDHTNVQGSASARRSITTGNNDLMWEYTGTGWITYLGQENPIPDAGRQFTAVRDLDVRKNHIAWLAPPAPLNNTYALAVNAAAQRKYGLTKLSDMAKVPVAQRTFCVESEFFSRNDGMRGMFKAYGLNYGSTVPSGNVLQMNTGVIFNAVQHGRCTFGEVTATDGRNKALHLTVLDDDRRFFPIYNPAITIREPLLRAHPELTGIFAQIAPKLTTPVMTALNAKADVDGNDPVFVARDWMRQQGFIK</sequence>
<feature type="chain" id="PRO_5015191865" evidence="1">
    <location>
        <begin position="30"/>
        <end position="325"/>
    </location>
</feature>
<dbReference type="GO" id="GO:0022857">
    <property type="term" value="F:transmembrane transporter activity"/>
    <property type="evidence" value="ECO:0007669"/>
    <property type="project" value="InterPro"/>
</dbReference>
<protein>
    <submittedName>
        <fullName evidence="3">Putative osmoprotectant uptake system substrate-binding protein OsmF</fullName>
    </submittedName>
</protein>
<evidence type="ECO:0000313" key="3">
    <source>
        <dbReference type="EMBL" id="POM27375.1"/>
    </source>
</evidence>
<dbReference type="Gene3D" id="3.40.190.10">
    <property type="entry name" value="Periplasmic binding protein-like II"/>
    <property type="match status" value="1"/>
</dbReference>
<gene>
    <name evidence="3" type="primary">osmF_1</name>
    <name evidence="3" type="ORF">BTM25_17890</name>
</gene>
<evidence type="ECO:0000313" key="4">
    <source>
        <dbReference type="Proteomes" id="UP000242367"/>
    </source>
</evidence>
<dbReference type="InterPro" id="IPR007210">
    <property type="entry name" value="ABC_Gly_betaine_transp_sub-bd"/>
</dbReference>
<dbReference type="Gene3D" id="3.40.190.120">
    <property type="entry name" value="Osmoprotection protein (prox), domain 2"/>
    <property type="match status" value="1"/>
</dbReference>
<accession>A0A2P4UQP8</accession>
<dbReference type="Pfam" id="PF04069">
    <property type="entry name" value="OpuAC"/>
    <property type="match status" value="1"/>
</dbReference>
<dbReference type="PROSITE" id="PS51257">
    <property type="entry name" value="PROKAR_LIPOPROTEIN"/>
    <property type="match status" value="1"/>
</dbReference>
<reference evidence="3 4" key="1">
    <citation type="journal article" date="2017" name="Chemistry">
        <title>Isolation, Biosynthesis and Chemical Modifications of Rubterolones A-F: Rare Tropolone Alkaloids from Actinomadura sp. 5-2.</title>
        <authorList>
            <person name="Guo H."/>
            <person name="Benndorf R."/>
            <person name="Leichnitz D."/>
            <person name="Klassen J.L."/>
            <person name="Vollmers J."/>
            <person name="Gorls H."/>
            <person name="Steinacker M."/>
            <person name="Weigel C."/>
            <person name="Dahse H.M."/>
            <person name="Kaster A.K."/>
            <person name="de Beer Z.W."/>
            <person name="Poulsen M."/>
            <person name="Beemelmanns C."/>
        </authorList>
    </citation>
    <scope>NUCLEOTIDE SEQUENCE [LARGE SCALE GENOMIC DNA]</scope>
    <source>
        <strain evidence="3 4">5-2</strain>
    </source>
</reference>
<dbReference type="GO" id="GO:0043190">
    <property type="term" value="C:ATP-binding cassette (ABC) transporter complex"/>
    <property type="evidence" value="ECO:0007669"/>
    <property type="project" value="InterPro"/>
</dbReference>
<organism evidence="3 4">
    <name type="scientific">Actinomadura rubteroloni</name>
    <dbReference type="NCBI Taxonomy" id="1926885"/>
    <lineage>
        <taxon>Bacteria</taxon>
        <taxon>Bacillati</taxon>
        <taxon>Actinomycetota</taxon>
        <taxon>Actinomycetes</taxon>
        <taxon>Streptosporangiales</taxon>
        <taxon>Thermomonosporaceae</taxon>
        <taxon>Actinomadura</taxon>
    </lineage>
</organism>
<evidence type="ECO:0000259" key="2">
    <source>
        <dbReference type="Pfam" id="PF04069"/>
    </source>
</evidence>
<dbReference type="Proteomes" id="UP000242367">
    <property type="component" value="Unassembled WGS sequence"/>
</dbReference>